<protein>
    <submittedName>
        <fullName evidence="12">Response regulator</fullName>
    </submittedName>
</protein>
<proteinExistence type="predicted"/>
<dbReference type="CDD" id="cd17536">
    <property type="entry name" value="REC_YesN-like"/>
    <property type="match status" value="1"/>
</dbReference>
<organism evidence="12 13">
    <name type="scientific">Cohnella hongkongensis</name>
    <dbReference type="NCBI Taxonomy" id="178337"/>
    <lineage>
        <taxon>Bacteria</taxon>
        <taxon>Bacillati</taxon>
        <taxon>Bacillota</taxon>
        <taxon>Bacilli</taxon>
        <taxon>Bacillales</taxon>
        <taxon>Paenibacillaceae</taxon>
        <taxon>Cohnella</taxon>
    </lineage>
</organism>
<dbReference type="RefSeq" id="WP_378092901.1">
    <property type="nucleotide sequence ID" value="NZ_JBHSEP010000002.1"/>
</dbReference>
<evidence type="ECO:0000259" key="11">
    <source>
        <dbReference type="PROSITE" id="PS50110"/>
    </source>
</evidence>
<dbReference type="InterPro" id="IPR018060">
    <property type="entry name" value="HTH_AraC"/>
</dbReference>
<keyword evidence="3 8" id="KW-0597">Phosphoprotein</keyword>
<dbReference type="PRINTS" id="PR00032">
    <property type="entry name" value="HTHARAC"/>
</dbReference>
<dbReference type="Proteomes" id="UP001596028">
    <property type="component" value="Unassembled WGS sequence"/>
</dbReference>
<keyword evidence="9" id="KW-0175">Coiled coil</keyword>
<dbReference type="InterPro" id="IPR011006">
    <property type="entry name" value="CheY-like_superfamily"/>
</dbReference>
<dbReference type="Gene3D" id="1.10.10.60">
    <property type="entry name" value="Homeodomain-like"/>
    <property type="match status" value="2"/>
</dbReference>
<keyword evidence="4" id="KW-0902">Two-component regulatory system</keyword>
<evidence type="ECO:0000256" key="3">
    <source>
        <dbReference type="ARBA" id="ARBA00022553"/>
    </source>
</evidence>
<dbReference type="PROSITE" id="PS50110">
    <property type="entry name" value="RESPONSE_REGULATORY"/>
    <property type="match status" value="1"/>
</dbReference>
<dbReference type="SMART" id="SM00342">
    <property type="entry name" value="HTH_ARAC"/>
    <property type="match status" value="1"/>
</dbReference>
<dbReference type="InterPro" id="IPR051552">
    <property type="entry name" value="HptR"/>
</dbReference>
<feature type="domain" description="Response regulatory" evidence="11">
    <location>
        <begin position="2"/>
        <end position="119"/>
    </location>
</feature>
<dbReference type="InterPro" id="IPR009057">
    <property type="entry name" value="Homeodomain-like_sf"/>
</dbReference>
<dbReference type="Gene3D" id="3.40.50.2300">
    <property type="match status" value="1"/>
</dbReference>
<dbReference type="EMBL" id="JBHSEP010000002">
    <property type="protein sequence ID" value="MFC4597570.1"/>
    <property type="molecule type" value="Genomic_DNA"/>
</dbReference>
<evidence type="ECO:0000256" key="1">
    <source>
        <dbReference type="ARBA" id="ARBA00004496"/>
    </source>
</evidence>
<evidence type="ECO:0000313" key="12">
    <source>
        <dbReference type="EMBL" id="MFC4597570.1"/>
    </source>
</evidence>
<evidence type="ECO:0000256" key="5">
    <source>
        <dbReference type="ARBA" id="ARBA00023015"/>
    </source>
</evidence>
<feature type="coiled-coil region" evidence="9">
    <location>
        <begin position="405"/>
        <end position="439"/>
    </location>
</feature>
<keyword evidence="6" id="KW-0238">DNA-binding</keyword>
<dbReference type="InterPro" id="IPR001789">
    <property type="entry name" value="Sig_transdc_resp-reg_receiver"/>
</dbReference>
<dbReference type="PROSITE" id="PS00041">
    <property type="entry name" value="HTH_ARAC_FAMILY_1"/>
    <property type="match status" value="1"/>
</dbReference>
<dbReference type="SMART" id="SM00448">
    <property type="entry name" value="REC"/>
    <property type="match status" value="1"/>
</dbReference>
<comment type="subcellular location">
    <subcellularLocation>
        <location evidence="1">Cytoplasm</location>
    </subcellularLocation>
</comment>
<feature type="modified residue" description="4-aspartylphosphate" evidence="8">
    <location>
        <position position="54"/>
    </location>
</feature>
<evidence type="ECO:0000256" key="9">
    <source>
        <dbReference type="SAM" id="Coils"/>
    </source>
</evidence>
<feature type="domain" description="HTH araC/xylS-type" evidence="10">
    <location>
        <begin position="431"/>
        <end position="529"/>
    </location>
</feature>
<dbReference type="SUPFAM" id="SSF46689">
    <property type="entry name" value="Homeodomain-like"/>
    <property type="match status" value="2"/>
</dbReference>
<evidence type="ECO:0000256" key="4">
    <source>
        <dbReference type="ARBA" id="ARBA00023012"/>
    </source>
</evidence>
<reference evidence="13" key="1">
    <citation type="journal article" date="2019" name="Int. J. Syst. Evol. Microbiol.">
        <title>The Global Catalogue of Microorganisms (GCM) 10K type strain sequencing project: providing services to taxonomists for standard genome sequencing and annotation.</title>
        <authorList>
            <consortium name="The Broad Institute Genomics Platform"/>
            <consortium name="The Broad Institute Genome Sequencing Center for Infectious Disease"/>
            <person name="Wu L."/>
            <person name="Ma J."/>
        </authorList>
    </citation>
    <scope>NUCLEOTIDE SEQUENCE [LARGE SCALE GENOMIC DNA]</scope>
    <source>
        <strain evidence="13">CCUG 49571</strain>
    </source>
</reference>
<evidence type="ECO:0000259" key="10">
    <source>
        <dbReference type="PROSITE" id="PS01124"/>
    </source>
</evidence>
<accession>A0ABV9F6H6</accession>
<evidence type="ECO:0000256" key="6">
    <source>
        <dbReference type="ARBA" id="ARBA00023125"/>
    </source>
</evidence>
<keyword evidence="2" id="KW-0963">Cytoplasm</keyword>
<sequence length="541" mass="63260">MKVLIVDDEKNVRDAIKLLIPWQDYEVAEVMEAQDIETAKACVGAHKPEIVFLDMMLYNQSGIEVLKWANEQSPHSKIIVVSGYNDFEYVQNTVRYGGLDYLLKPIDRRQLLDAFEKAIKEWRHEELSRTEKRSDRMRMNQIQPIYWDKTFSDFIETPSRNAELLKELDETLHMADKPVQIALLSLKLIHGSVYERFSSHLDLLYFSFTNICNEYLNASGSGYAFRNWNAELEIGIILWCDSDRTKRLLEEINEGIETTFGAKLFISVGGAYAFPHGAAVSYQEARTRLLHHINLKQAGQWIFEDPGRHVENARGIYLNEYEEKLVYAIRSGQLNVVQTAVRNVVNEMRKLPEVTLNLIQIWFYELQIICSKHFKEYQDEADIDFKRLAYVTADVDGRVRVDEWLDELERSFVALGRTIADAKKEKESVASQIADYIQRYYHEDVSLQQIAERFYLSREYISRKFKQDIGENLFDYLMKVRLDKACSLLRETDLNVQEISRMVGIDNEKHFSKVFKKYSGLSPSQYRTTPIEQTEVRRPQK</sequence>
<evidence type="ECO:0000313" key="13">
    <source>
        <dbReference type="Proteomes" id="UP001596028"/>
    </source>
</evidence>
<evidence type="ECO:0000256" key="2">
    <source>
        <dbReference type="ARBA" id="ARBA00022490"/>
    </source>
</evidence>
<dbReference type="PROSITE" id="PS01124">
    <property type="entry name" value="HTH_ARAC_FAMILY_2"/>
    <property type="match status" value="1"/>
</dbReference>
<dbReference type="InterPro" id="IPR020449">
    <property type="entry name" value="Tscrpt_reg_AraC-type_HTH"/>
</dbReference>
<evidence type="ECO:0000256" key="8">
    <source>
        <dbReference type="PROSITE-ProRule" id="PRU00169"/>
    </source>
</evidence>
<keyword evidence="13" id="KW-1185">Reference proteome</keyword>
<name>A0ABV9F6H6_9BACL</name>
<dbReference type="Pfam" id="PF12833">
    <property type="entry name" value="HTH_18"/>
    <property type="match status" value="1"/>
</dbReference>
<dbReference type="PANTHER" id="PTHR42713:SF3">
    <property type="entry name" value="TRANSCRIPTIONAL REGULATORY PROTEIN HPTR"/>
    <property type="match status" value="1"/>
</dbReference>
<gene>
    <name evidence="12" type="ORF">ACFO3S_04920</name>
</gene>
<evidence type="ECO:0000256" key="7">
    <source>
        <dbReference type="ARBA" id="ARBA00023163"/>
    </source>
</evidence>
<dbReference type="PANTHER" id="PTHR42713">
    <property type="entry name" value="HISTIDINE KINASE-RELATED"/>
    <property type="match status" value="1"/>
</dbReference>
<dbReference type="Pfam" id="PF00072">
    <property type="entry name" value="Response_reg"/>
    <property type="match status" value="1"/>
</dbReference>
<dbReference type="InterPro" id="IPR018062">
    <property type="entry name" value="HTH_AraC-typ_CS"/>
</dbReference>
<keyword evidence="7" id="KW-0804">Transcription</keyword>
<keyword evidence="5" id="KW-0805">Transcription regulation</keyword>
<comment type="caution">
    <text evidence="12">The sequence shown here is derived from an EMBL/GenBank/DDBJ whole genome shotgun (WGS) entry which is preliminary data.</text>
</comment>
<dbReference type="SUPFAM" id="SSF52172">
    <property type="entry name" value="CheY-like"/>
    <property type="match status" value="1"/>
</dbReference>